<feature type="domain" description="Zinc finger C2H2 LYAR-type" evidence="10">
    <location>
        <begin position="30"/>
        <end position="57"/>
    </location>
</feature>
<evidence type="ECO:0000313" key="11">
    <source>
        <dbReference type="EMBL" id="CDP33380.1"/>
    </source>
</evidence>
<evidence type="ECO:0000256" key="8">
    <source>
        <dbReference type="PROSITE-ProRule" id="PRU01145"/>
    </source>
</evidence>
<protein>
    <submittedName>
        <fullName evidence="11">ARAD1A08118p</fullName>
    </submittedName>
</protein>
<feature type="compositionally biased region" description="Basic and acidic residues" evidence="9">
    <location>
        <begin position="76"/>
        <end position="105"/>
    </location>
</feature>
<keyword evidence="3" id="KW-0677">Repeat</keyword>
<dbReference type="PANTHER" id="PTHR13100">
    <property type="entry name" value="CELL GROWTH-REGULATING NUCLEOLAR PROTEIN LYAR"/>
    <property type="match status" value="1"/>
</dbReference>
<dbReference type="InterPro" id="IPR014898">
    <property type="entry name" value="Znf_C2H2_LYAR"/>
</dbReference>
<keyword evidence="6" id="KW-0539">Nucleus</keyword>
<dbReference type="GO" id="GO:0005730">
    <property type="term" value="C:nucleolus"/>
    <property type="evidence" value="ECO:0007669"/>
    <property type="project" value="TreeGrafter"/>
</dbReference>
<keyword evidence="4 8" id="KW-0863">Zinc-finger</keyword>
<comment type="subcellular location">
    <subcellularLocation>
        <location evidence="1">Nucleus</location>
    </subcellularLocation>
</comment>
<reference evidence="11" key="2">
    <citation type="submission" date="2014-06" db="EMBL/GenBank/DDBJ databases">
        <title>The complete genome of Blastobotrys (Arxula) adeninivorans LS3 - a yeast of biotechnological interest.</title>
        <authorList>
            <person name="Kunze G."/>
            <person name="Gaillardin C."/>
            <person name="Czernicka M."/>
            <person name="Durrens P."/>
            <person name="Martin T."/>
            <person name="Boer E."/>
            <person name="Gabaldon T."/>
            <person name="Cruz J."/>
            <person name="Talla E."/>
            <person name="Marck C."/>
            <person name="Goffeau A."/>
            <person name="Barbe V."/>
            <person name="Baret P."/>
            <person name="Baronian K."/>
            <person name="Beier S."/>
            <person name="Bleykasten C."/>
            <person name="Bode R."/>
            <person name="Casaregola S."/>
            <person name="Despons L."/>
            <person name="Fairhead C."/>
            <person name="Giersberg M."/>
            <person name="Gierski P."/>
            <person name="Hahnel U."/>
            <person name="Hartmann A."/>
            <person name="Jankowska D."/>
            <person name="Jubin C."/>
            <person name="Jung P."/>
            <person name="Lafontaine I."/>
            <person name="Leh-Louis V."/>
            <person name="Lemaire M."/>
            <person name="Marcet-Houben M."/>
            <person name="Mascher M."/>
            <person name="Morel G."/>
            <person name="Richard G.-F."/>
            <person name="Riechen J."/>
            <person name="Sacerdot C."/>
            <person name="Sarkar A."/>
            <person name="Savel G."/>
            <person name="Schacherer J."/>
            <person name="Sherman D."/>
            <person name="Straub M.-L."/>
            <person name="Stein N."/>
            <person name="Thierry A."/>
            <person name="Trautwein-Schult A."/>
            <person name="Westhof E."/>
            <person name="Worch S."/>
            <person name="Dujon B."/>
            <person name="Souciet J.-L."/>
            <person name="Wincker P."/>
            <person name="Scholz U."/>
            <person name="Neuveglise N."/>
        </authorList>
    </citation>
    <scope>NUCLEOTIDE SEQUENCE</scope>
    <source>
        <strain evidence="11">LS3</strain>
    </source>
</reference>
<dbReference type="PROSITE" id="PS51804">
    <property type="entry name" value="ZF_C2HC_LYAR"/>
    <property type="match status" value="2"/>
</dbReference>
<evidence type="ECO:0000256" key="2">
    <source>
        <dbReference type="ARBA" id="ARBA00022723"/>
    </source>
</evidence>
<evidence type="ECO:0000256" key="9">
    <source>
        <dbReference type="SAM" id="MobiDB-lite"/>
    </source>
</evidence>
<dbReference type="Pfam" id="PF08790">
    <property type="entry name" value="zf-LYAR"/>
    <property type="match status" value="1"/>
</dbReference>
<proteinExistence type="inferred from homology"/>
<comment type="similarity">
    <text evidence="7">Belongs to the UPF0743 family.</text>
</comment>
<dbReference type="SUPFAM" id="SSF57667">
    <property type="entry name" value="beta-beta-alpha zinc fingers"/>
    <property type="match status" value="2"/>
</dbReference>
<dbReference type="AlphaFoldDB" id="A0A060SWU3"/>
<dbReference type="GO" id="GO:0000122">
    <property type="term" value="P:negative regulation of transcription by RNA polymerase II"/>
    <property type="evidence" value="ECO:0007669"/>
    <property type="project" value="TreeGrafter"/>
</dbReference>
<dbReference type="EMBL" id="HG937691">
    <property type="protein sequence ID" value="CDP33380.1"/>
    <property type="molecule type" value="Genomic_DNA"/>
</dbReference>
<feature type="region of interest" description="Disordered" evidence="9">
    <location>
        <begin position="62"/>
        <end position="110"/>
    </location>
</feature>
<evidence type="ECO:0000256" key="6">
    <source>
        <dbReference type="ARBA" id="ARBA00023242"/>
    </source>
</evidence>
<keyword evidence="5" id="KW-0862">Zinc</keyword>
<dbReference type="PANTHER" id="PTHR13100:SF10">
    <property type="entry name" value="CELL GROWTH-REGULATING NUCLEOLAR PROTEIN"/>
    <property type="match status" value="1"/>
</dbReference>
<keyword evidence="2" id="KW-0479">Metal-binding</keyword>
<dbReference type="GO" id="GO:0006364">
    <property type="term" value="P:rRNA processing"/>
    <property type="evidence" value="ECO:0007669"/>
    <property type="project" value="TreeGrafter"/>
</dbReference>
<evidence type="ECO:0000256" key="5">
    <source>
        <dbReference type="ARBA" id="ARBA00022833"/>
    </source>
</evidence>
<dbReference type="Gene3D" id="3.30.1490.490">
    <property type="match status" value="1"/>
</dbReference>
<evidence type="ECO:0000256" key="4">
    <source>
        <dbReference type="ARBA" id="ARBA00022771"/>
    </source>
</evidence>
<dbReference type="GO" id="GO:0003677">
    <property type="term" value="F:DNA binding"/>
    <property type="evidence" value="ECO:0007669"/>
    <property type="project" value="InterPro"/>
</dbReference>
<dbReference type="InterPro" id="IPR036236">
    <property type="entry name" value="Znf_C2H2_sf"/>
</dbReference>
<evidence type="ECO:0000256" key="3">
    <source>
        <dbReference type="ARBA" id="ARBA00022737"/>
    </source>
</evidence>
<name>A0A060SWU3_BLAAD</name>
<dbReference type="GO" id="GO:0008270">
    <property type="term" value="F:zinc ion binding"/>
    <property type="evidence" value="ECO:0007669"/>
    <property type="project" value="UniProtKB-KW"/>
</dbReference>
<organism evidence="11">
    <name type="scientific">Blastobotrys adeninivorans</name>
    <name type="common">Yeast</name>
    <name type="synonym">Arxula adeninivorans</name>
    <dbReference type="NCBI Taxonomy" id="409370"/>
    <lineage>
        <taxon>Eukaryota</taxon>
        <taxon>Fungi</taxon>
        <taxon>Dikarya</taxon>
        <taxon>Ascomycota</taxon>
        <taxon>Saccharomycotina</taxon>
        <taxon>Dipodascomycetes</taxon>
        <taxon>Dipodascales</taxon>
        <taxon>Trichomonascaceae</taxon>
        <taxon>Blastobotrys</taxon>
    </lineage>
</organism>
<accession>A0A060SWU3</accession>
<sequence>MVSFSCESCNDTVVKKKAMGHYRSCPGSYLTCIDCSTTFNGTDFQQHTSCISEAEKYEKSLYKGKKTNNGAQNQNKKVEPKVEPKQPEKPKKEEPKEPKKAKDDGLDALIKGPTKLSKVIKSLGKKTNKDKKELLKNLTVTKNAAGELVLQLN</sequence>
<evidence type="ECO:0000256" key="1">
    <source>
        <dbReference type="ARBA" id="ARBA00004123"/>
    </source>
</evidence>
<gene>
    <name evidence="11" type="ORF">GNLVRS02_ARAD1A08118g</name>
</gene>
<dbReference type="InterPro" id="IPR039999">
    <property type="entry name" value="LYAR"/>
</dbReference>
<dbReference type="FunFam" id="3.30.1490.490:FF:000001">
    <property type="entry name" value="cell growth-regulating nucleolar protein-like"/>
    <property type="match status" value="1"/>
</dbReference>
<evidence type="ECO:0000256" key="7">
    <source>
        <dbReference type="ARBA" id="ARBA00061084"/>
    </source>
</evidence>
<evidence type="ECO:0000259" key="10">
    <source>
        <dbReference type="Pfam" id="PF08790"/>
    </source>
</evidence>
<reference evidence="11" key="1">
    <citation type="submission" date="2014-02" db="EMBL/GenBank/DDBJ databases">
        <authorList>
            <person name="Genoscope - CEA"/>
        </authorList>
    </citation>
    <scope>NUCLEOTIDE SEQUENCE</scope>
    <source>
        <strain evidence="11">LS3</strain>
    </source>
</reference>